<evidence type="ECO:0000256" key="1">
    <source>
        <dbReference type="ARBA" id="ARBA00022527"/>
    </source>
</evidence>
<feature type="region of interest" description="Disordered" evidence="4">
    <location>
        <begin position="1"/>
        <end position="23"/>
    </location>
</feature>
<dbReference type="AlphaFoldDB" id="A0A8H3C4A0"/>
<evidence type="ECO:0000313" key="7">
    <source>
        <dbReference type="Proteomes" id="UP000663831"/>
    </source>
</evidence>
<evidence type="ECO:0000259" key="5">
    <source>
        <dbReference type="PROSITE" id="PS50011"/>
    </source>
</evidence>
<dbReference type="PROSITE" id="PS00108">
    <property type="entry name" value="PROTEIN_KINASE_ST"/>
    <property type="match status" value="1"/>
</dbReference>
<sequence>MALPNPDNTQLQSPRQRQTRTYAATPCITISPEGDRLLVGDSTTSSVRSWTTLKLVGDGSFASVAGPTCAPSGPDAVSWLLNARSVNGEGGWDECKALKEIESLRSIPMHPNIIPLYDCFVLPATQELYFVFEPMEGSLYQLIKSRKGKKNFAGGLVASIFQQTASALDHVHSNGYFHCDVKPENLLVTTTGLVDYASTLPLTPDASEPDVKQATAKSGPRDQ</sequence>
<keyword evidence="1" id="KW-0723">Serine/threonine-protein kinase</keyword>
<keyword evidence="1" id="KW-0418">Kinase</keyword>
<evidence type="ECO:0000256" key="4">
    <source>
        <dbReference type="SAM" id="MobiDB-lite"/>
    </source>
</evidence>
<dbReference type="InterPro" id="IPR000719">
    <property type="entry name" value="Prot_kinase_dom"/>
</dbReference>
<accession>A0A8H3C4A0</accession>
<dbReference type="PROSITE" id="PS50011">
    <property type="entry name" value="PROTEIN_KINASE_DOM"/>
    <property type="match status" value="1"/>
</dbReference>
<dbReference type="InterPro" id="IPR050117">
    <property type="entry name" value="MAPK"/>
</dbReference>
<evidence type="ECO:0000313" key="6">
    <source>
        <dbReference type="EMBL" id="CAE6474596.1"/>
    </source>
</evidence>
<comment type="caution">
    <text evidence="6">The sequence shown here is derived from an EMBL/GenBank/DDBJ whole genome shotgun (WGS) entry which is preliminary data.</text>
</comment>
<dbReference type="SMART" id="SM00220">
    <property type="entry name" value="S_TKc"/>
    <property type="match status" value="1"/>
</dbReference>
<organism evidence="6 7">
    <name type="scientific">Rhizoctonia solani</name>
    <dbReference type="NCBI Taxonomy" id="456999"/>
    <lineage>
        <taxon>Eukaryota</taxon>
        <taxon>Fungi</taxon>
        <taxon>Dikarya</taxon>
        <taxon>Basidiomycota</taxon>
        <taxon>Agaricomycotina</taxon>
        <taxon>Agaricomycetes</taxon>
        <taxon>Cantharellales</taxon>
        <taxon>Ceratobasidiaceae</taxon>
        <taxon>Rhizoctonia</taxon>
    </lineage>
</organism>
<evidence type="ECO:0000256" key="2">
    <source>
        <dbReference type="ARBA" id="ARBA00022741"/>
    </source>
</evidence>
<keyword evidence="1" id="KW-0808">Transferase</keyword>
<dbReference type="EMBL" id="CAJMWV010003027">
    <property type="protein sequence ID" value="CAE6474596.1"/>
    <property type="molecule type" value="Genomic_DNA"/>
</dbReference>
<feature type="compositionally biased region" description="Polar residues" evidence="4">
    <location>
        <begin position="1"/>
        <end position="22"/>
    </location>
</feature>
<keyword evidence="3" id="KW-0067">ATP-binding</keyword>
<dbReference type="GO" id="GO:0004674">
    <property type="term" value="F:protein serine/threonine kinase activity"/>
    <property type="evidence" value="ECO:0007669"/>
    <property type="project" value="UniProtKB-KW"/>
</dbReference>
<gene>
    <name evidence="6" type="ORF">RDB_LOCUS90824</name>
</gene>
<proteinExistence type="predicted"/>
<protein>
    <recommendedName>
        <fullName evidence="5">Protein kinase domain-containing protein</fullName>
    </recommendedName>
</protein>
<name>A0A8H3C4A0_9AGAM</name>
<evidence type="ECO:0000256" key="3">
    <source>
        <dbReference type="ARBA" id="ARBA00022840"/>
    </source>
</evidence>
<dbReference type="InterPro" id="IPR008271">
    <property type="entry name" value="Ser/Thr_kinase_AS"/>
</dbReference>
<reference evidence="6" key="1">
    <citation type="submission" date="2021-01" db="EMBL/GenBank/DDBJ databases">
        <authorList>
            <person name="Kaushik A."/>
        </authorList>
    </citation>
    <scope>NUCLEOTIDE SEQUENCE</scope>
    <source>
        <strain evidence="6">AG3-1AP</strain>
    </source>
</reference>
<keyword evidence="2" id="KW-0547">Nucleotide-binding</keyword>
<dbReference type="PANTHER" id="PTHR24055">
    <property type="entry name" value="MITOGEN-ACTIVATED PROTEIN KINASE"/>
    <property type="match status" value="1"/>
</dbReference>
<dbReference type="GO" id="GO:0005524">
    <property type="term" value="F:ATP binding"/>
    <property type="evidence" value="ECO:0007669"/>
    <property type="project" value="UniProtKB-KW"/>
</dbReference>
<dbReference type="SUPFAM" id="SSF56112">
    <property type="entry name" value="Protein kinase-like (PK-like)"/>
    <property type="match status" value="1"/>
</dbReference>
<dbReference type="Pfam" id="PF00069">
    <property type="entry name" value="Pkinase"/>
    <property type="match status" value="1"/>
</dbReference>
<dbReference type="Gene3D" id="1.10.510.10">
    <property type="entry name" value="Transferase(Phosphotransferase) domain 1"/>
    <property type="match status" value="1"/>
</dbReference>
<feature type="region of interest" description="Disordered" evidence="4">
    <location>
        <begin position="204"/>
        <end position="223"/>
    </location>
</feature>
<dbReference type="InterPro" id="IPR011009">
    <property type="entry name" value="Kinase-like_dom_sf"/>
</dbReference>
<feature type="domain" description="Protein kinase" evidence="5">
    <location>
        <begin position="50"/>
        <end position="223"/>
    </location>
</feature>
<dbReference type="Proteomes" id="UP000663831">
    <property type="component" value="Unassembled WGS sequence"/>
</dbReference>